<dbReference type="PROSITE" id="PS00810">
    <property type="entry name" value="ADP_GLC_PYROPHOSPH_3"/>
    <property type="match status" value="1"/>
</dbReference>
<dbReference type="SUPFAM" id="SSF53448">
    <property type="entry name" value="Nucleotide-diphospho-sugar transferases"/>
    <property type="match status" value="1"/>
</dbReference>
<dbReference type="InterPro" id="IPR056818">
    <property type="entry name" value="GlmU/GlgC-like_hexapep"/>
</dbReference>
<dbReference type="Gene3D" id="2.160.10.10">
    <property type="entry name" value="Hexapeptide repeat proteins"/>
    <property type="match status" value="1"/>
</dbReference>
<dbReference type="PROSITE" id="PS00809">
    <property type="entry name" value="ADP_GLC_PYROPHOSPH_2"/>
    <property type="match status" value="1"/>
</dbReference>
<evidence type="ECO:0000256" key="4">
    <source>
        <dbReference type="ARBA" id="ARBA00022695"/>
    </source>
</evidence>
<dbReference type="EC" id="2.7.7.27" evidence="9"/>
<keyword evidence="2 9" id="KW-0321">Glycogen metabolism</keyword>
<organism evidence="12 13">
    <name type="scientific">Paracholeplasma vituli</name>
    <dbReference type="NCBI Taxonomy" id="69473"/>
    <lineage>
        <taxon>Bacteria</taxon>
        <taxon>Bacillati</taxon>
        <taxon>Mycoplasmatota</taxon>
        <taxon>Mollicutes</taxon>
        <taxon>Acholeplasmatales</taxon>
        <taxon>Acholeplasmataceae</taxon>
        <taxon>Paracholeplasma</taxon>
    </lineage>
</organism>
<comment type="similarity">
    <text evidence="1 9">Belongs to the bacterial/plant glucose-1-phosphate adenylyltransferase family.</text>
</comment>
<dbReference type="CDD" id="cd02508">
    <property type="entry name" value="ADP_Glucose_PP"/>
    <property type="match status" value="1"/>
</dbReference>
<sequence>METLALILAGGKGSRLDLLAEKRSKPAVPFAGKFRIIDFSLSNCANSGIYDIGILTQYLPLSLNEHIGTGKPWDLDRRDSQVTLLQPHNEWYMGTADSVLKNLEFVRRREPKFVLILSGDHIYKMNYRKMINFHIEKGASLTIATQRVPMDEAHRFGIMETNEEKRIIGFEEKPKQPRSDQASMGIYIFSAEVLYRALETIKDPNLDFGKHIIPALIKEAESKVYAFEFNGYWRDVGTYDSYLQTNIELLNMSEPRLDLYSDAWKIYTRSEEMPPVRVGSNAHIVNSLISNGSVIDGTVINSVLSPGVRVEKGAIVRDSVILNNTIISENAIVEKAILDKKVYVGRNAIVGYSDDYTPNEERPNVLSSGINVIEKHGYVPDNAKIARNCRIYRHAKFPSLFIKSGSTIR</sequence>
<evidence type="ECO:0000256" key="1">
    <source>
        <dbReference type="ARBA" id="ARBA00010443"/>
    </source>
</evidence>
<dbReference type="NCBIfam" id="NF003670">
    <property type="entry name" value="PRK05293.1"/>
    <property type="match status" value="1"/>
</dbReference>
<evidence type="ECO:0000256" key="3">
    <source>
        <dbReference type="ARBA" id="ARBA00022679"/>
    </source>
</evidence>
<dbReference type="HAMAP" id="MF_00624">
    <property type="entry name" value="GlgC"/>
    <property type="match status" value="1"/>
</dbReference>
<dbReference type="Proteomes" id="UP001209076">
    <property type="component" value="Unassembled WGS sequence"/>
</dbReference>
<keyword evidence="7 9" id="KW-0320">Glycogen biosynthesis</keyword>
<evidence type="ECO:0000259" key="10">
    <source>
        <dbReference type="Pfam" id="PF00483"/>
    </source>
</evidence>
<dbReference type="PANTHER" id="PTHR43523">
    <property type="entry name" value="GLUCOSE-1-PHOSPHATE ADENYLYLTRANSFERASE-RELATED"/>
    <property type="match status" value="1"/>
</dbReference>
<proteinExistence type="inferred from homology"/>
<keyword evidence="3 9" id="KW-0808">Transferase</keyword>
<evidence type="ECO:0000256" key="5">
    <source>
        <dbReference type="ARBA" id="ARBA00022741"/>
    </source>
</evidence>
<dbReference type="InterPro" id="IPR005836">
    <property type="entry name" value="ADP_Glu_pyroP_CS"/>
</dbReference>
<dbReference type="InterPro" id="IPR029044">
    <property type="entry name" value="Nucleotide-diphossugar_trans"/>
</dbReference>
<dbReference type="RefSeq" id="WP_262096248.1">
    <property type="nucleotide sequence ID" value="NZ_JAOEGN010000007.1"/>
</dbReference>
<feature type="binding site" evidence="9">
    <location>
        <position position="92"/>
    </location>
    <ligand>
        <name>alpha-D-glucose 1-phosphate</name>
        <dbReference type="ChEBI" id="CHEBI:58601"/>
    </ligand>
</feature>
<keyword evidence="13" id="KW-1185">Reference proteome</keyword>
<evidence type="ECO:0000256" key="2">
    <source>
        <dbReference type="ARBA" id="ARBA00022600"/>
    </source>
</evidence>
<dbReference type="PANTHER" id="PTHR43523:SF2">
    <property type="entry name" value="GLUCOSE-1-PHOSPHATE ADENYLYLTRANSFERASE"/>
    <property type="match status" value="1"/>
</dbReference>
<comment type="pathway">
    <text evidence="9">Glycan biosynthesis; glycogen biosynthesis.</text>
</comment>
<evidence type="ECO:0000256" key="8">
    <source>
        <dbReference type="ARBA" id="ARBA00023277"/>
    </source>
</evidence>
<keyword evidence="4 9" id="KW-0548">Nucleotidyltransferase</keyword>
<comment type="subunit">
    <text evidence="9">Homotetramer.</text>
</comment>
<dbReference type="Pfam" id="PF24894">
    <property type="entry name" value="Hexapep_GlmU"/>
    <property type="match status" value="1"/>
</dbReference>
<dbReference type="CDD" id="cd04651">
    <property type="entry name" value="LbH_G1P_AT_C"/>
    <property type="match status" value="1"/>
</dbReference>
<evidence type="ECO:0000256" key="9">
    <source>
        <dbReference type="HAMAP-Rule" id="MF_00624"/>
    </source>
</evidence>
<evidence type="ECO:0000256" key="6">
    <source>
        <dbReference type="ARBA" id="ARBA00022840"/>
    </source>
</evidence>
<evidence type="ECO:0000256" key="7">
    <source>
        <dbReference type="ARBA" id="ARBA00023056"/>
    </source>
</evidence>
<accession>A0ABT2PZ14</accession>
<feature type="domain" description="Nucleotidyl transferase" evidence="10">
    <location>
        <begin position="5"/>
        <end position="249"/>
    </location>
</feature>
<dbReference type="InterPro" id="IPR011831">
    <property type="entry name" value="ADP-Glc_PPase"/>
</dbReference>
<comment type="catalytic activity">
    <reaction evidence="9">
        <text>alpha-D-glucose 1-phosphate + ATP + H(+) = ADP-alpha-D-glucose + diphosphate</text>
        <dbReference type="Rhea" id="RHEA:12120"/>
        <dbReference type="ChEBI" id="CHEBI:15378"/>
        <dbReference type="ChEBI" id="CHEBI:30616"/>
        <dbReference type="ChEBI" id="CHEBI:33019"/>
        <dbReference type="ChEBI" id="CHEBI:57498"/>
        <dbReference type="ChEBI" id="CHEBI:58601"/>
        <dbReference type="EC" id="2.7.7.27"/>
    </reaction>
</comment>
<feature type="domain" description="Glucose-1-phosphate adenylyltransferase/Bifunctional protein GlmU-like C-terminal hexapeptide" evidence="11">
    <location>
        <begin position="279"/>
        <end position="373"/>
    </location>
</feature>
<comment type="function">
    <text evidence="9">Involved in the biosynthesis of ADP-glucose, a building block required for the elongation reactions to produce glycogen. Catalyzes the reaction between ATP and alpha-D-glucose 1-phosphate (G1P) to produce pyrophosphate and ADP-Glc.</text>
</comment>
<gene>
    <name evidence="9" type="primary">glgC</name>
    <name evidence="12" type="ORF">N7603_04885</name>
</gene>
<protein>
    <recommendedName>
        <fullName evidence="9">Glucose-1-phosphate adenylyltransferase</fullName>
        <ecNumber evidence="9">2.7.7.27</ecNumber>
    </recommendedName>
    <alternativeName>
        <fullName evidence="9">ADP-glucose pyrophosphorylase</fullName>
        <shortName evidence="9">ADPGlc PPase</shortName>
    </alternativeName>
    <alternativeName>
        <fullName evidence="9">ADP-glucose synthase</fullName>
    </alternativeName>
</protein>
<name>A0ABT2PZ14_9MOLU</name>
<feature type="binding site" evidence="9">
    <location>
        <begin position="172"/>
        <end position="173"/>
    </location>
    <ligand>
        <name>alpha-D-glucose 1-phosphate</name>
        <dbReference type="ChEBI" id="CHEBI:58601"/>
    </ligand>
</feature>
<feature type="site" description="Could play a key role in the communication between the regulatory and the substrate sites" evidence="9">
    <location>
        <position position="91"/>
    </location>
</feature>
<keyword evidence="5 9" id="KW-0547">Nucleotide-binding</keyword>
<dbReference type="SUPFAM" id="SSF51161">
    <property type="entry name" value="Trimeric LpxA-like enzymes"/>
    <property type="match status" value="1"/>
</dbReference>
<feature type="site" description="Could play a key role in the communication between the regulatory and the substrate sites" evidence="9">
    <location>
        <position position="57"/>
    </location>
</feature>
<dbReference type="InterPro" id="IPR005835">
    <property type="entry name" value="NTP_transferase_dom"/>
</dbReference>
<keyword evidence="8 9" id="KW-0119">Carbohydrate metabolism</keyword>
<evidence type="ECO:0000259" key="11">
    <source>
        <dbReference type="Pfam" id="PF24894"/>
    </source>
</evidence>
<dbReference type="InterPro" id="IPR023049">
    <property type="entry name" value="GlgC_bac"/>
</dbReference>
<reference evidence="13" key="1">
    <citation type="submission" date="2023-07" db="EMBL/GenBank/DDBJ databases">
        <title>Novel Mycoplasma species identified in domestic and wild animals.</title>
        <authorList>
            <person name="Volokhov D.V."/>
            <person name="Furtak V.A."/>
            <person name="Zagorodnyaya T.A."/>
        </authorList>
    </citation>
    <scope>NUCLEOTIDE SEQUENCE [LARGE SCALE GENOMIC DNA]</scope>
    <source>
        <strain evidence="13">92-19</strain>
    </source>
</reference>
<feature type="binding site" evidence="9">
    <location>
        <position position="157"/>
    </location>
    <ligand>
        <name>alpha-D-glucose 1-phosphate</name>
        <dbReference type="ChEBI" id="CHEBI:58601"/>
    </ligand>
</feature>
<keyword evidence="6 9" id="KW-0067">ATP-binding</keyword>
<dbReference type="GO" id="GO:0008878">
    <property type="term" value="F:glucose-1-phosphate adenylyltransferase activity"/>
    <property type="evidence" value="ECO:0007669"/>
    <property type="project" value="UniProtKB-EC"/>
</dbReference>
<comment type="caution">
    <text evidence="12">The sequence shown here is derived from an EMBL/GenBank/DDBJ whole genome shotgun (WGS) entry which is preliminary data.</text>
</comment>
<evidence type="ECO:0000313" key="12">
    <source>
        <dbReference type="EMBL" id="MCU0104987.1"/>
    </source>
</evidence>
<dbReference type="EMBL" id="JAOEGN010000007">
    <property type="protein sequence ID" value="MCU0104987.1"/>
    <property type="molecule type" value="Genomic_DNA"/>
</dbReference>
<dbReference type="PROSITE" id="PS00808">
    <property type="entry name" value="ADP_GLC_PYROPHOSPH_1"/>
    <property type="match status" value="1"/>
</dbReference>
<dbReference type="Pfam" id="PF00483">
    <property type="entry name" value="NTP_transferase"/>
    <property type="match status" value="1"/>
</dbReference>
<feature type="binding site" evidence="9">
    <location>
        <position position="183"/>
    </location>
    <ligand>
        <name>alpha-D-glucose 1-phosphate</name>
        <dbReference type="ChEBI" id="CHEBI:58601"/>
    </ligand>
</feature>
<dbReference type="Gene3D" id="3.90.550.10">
    <property type="entry name" value="Spore Coat Polysaccharide Biosynthesis Protein SpsA, Chain A"/>
    <property type="match status" value="1"/>
</dbReference>
<dbReference type="InterPro" id="IPR011004">
    <property type="entry name" value="Trimer_LpxA-like_sf"/>
</dbReference>
<evidence type="ECO:0000313" key="13">
    <source>
        <dbReference type="Proteomes" id="UP001209076"/>
    </source>
</evidence>